<keyword evidence="1 2" id="KW-0378">Hydrolase</keyword>
<keyword evidence="5" id="KW-1185">Reference proteome</keyword>
<dbReference type="STRING" id="556267.HWAG_00606"/>
<dbReference type="NCBIfam" id="TIGR01353">
    <property type="entry name" value="dGTP_triPase"/>
    <property type="match status" value="1"/>
</dbReference>
<evidence type="ECO:0000313" key="5">
    <source>
        <dbReference type="Proteomes" id="UP000233350"/>
    </source>
</evidence>
<dbReference type="GO" id="GO:0016793">
    <property type="term" value="F:triphosphoric monoester hydrolase activity"/>
    <property type="evidence" value="ECO:0007669"/>
    <property type="project" value="InterPro"/>
</dbReference>
<dbReference type="Pfam" id="PF01966">
    <property type="entry name" value="HD"/>
    <property type="match status" value="1"/>
</dbReference>
<dbReference type="HAMAP" id="MF_01212">
    <property type="entry name" value="dGTPase_type2"/>
    <property type="match status" value="1"/>
</dbReference>
<dbReference type="InterPro" id="IPR003607">
    <property type="entry name" value="HD/PDEase_dom"/>
</dbReference>
<dbReference type="PANTHER" id="PTHR35795:SF1">
    <property type="entry name" value="BIS(5'-NUCLEOSYL)-TETRAPHOSPHATASE, SYMMETRICAL"/>
    <property type="match status" value="1"/>
</dbReference>
<dbReference type="NCBIfam" id="NF002326">
    <property type="entry name" value="PRK01286.1-1"/>
    <property type="match status" value="1"/>
</dbReference>
<proteinExistence type="inferred from homology"/>
<dbReference type="Proteomes" id="UP000233350">
    <property type="component" value="Unassembled WGS sequence"/>
</dbReference>
<dbReference type="SMART" id="SM00471">
    <property type="entry name" value="HDc"/>
    <property type="match status" value="1"/>
</dbReference>
<dbReference type="PANTHER" id="PTHR35795">
    <property type="entry name" value="SLR1885 PROTEIN"/>
    <property type="match status" value="1"/>
</dbReference>
<gene>
    <name evidence="4" type="ORF">BCM31_07870</name>
</gene>
<dbReference type="InterPro" id="IPR026875">
    <property type="entry name" value="PHydrolase_assoc_dom"/>
</dbReference>
<dbReference type="RefSeq" id="WP_006802299.1">
    <property type="nucleotide sequence ID" value="NZ_CABKOI010000021.1"/>
</dbReference>
<comment type="caution">
    <text evidence="4">The sequence shown here is derived from an EMBL/GenBank/DDBJ whole genome shotgun (WGS) entry which is preliminary data.</text>
</comment>
<dbReference type="GeneID" id="97289057"/>
<dbReference type="InterPro" id="IPR023023">
    <property type="entry name" value="dNTPase_2"/>
</dbReference>
<dbReference type="OrthoDB" id="9803619at2"/>
<reference evidence="4 5" key="1">
    <citation type="submission" date="2016-07" db="EMBL/GenBank/DDBJ databases">
        <title>Detection of Helicobacter winghamensis from caecal content of red fox (Vulpes vulpes).</title>
        <authorList>
            <person name="Zanoni R.G."/>
            <person name="Florio D."/>
            <person name="Caffara M."/>
            <person name="Renzi M."/>
            <person name="Parisi A."/>
            <person name="Pasquali F."/>
            <person name="Manfreda G."/>
        </authorList>
    </citation>
    <scope>NUCLEOTIDE SEQUENCE [LARGE SCALE GENOMIC DNA]</scope>
    <source>
        <strain evidence="4 5">295_13</strain>
    </source>
</reference>
<protein>
    <recommendedName>
        <fullName evidence="2">Deoxyguanosinetriphosphate triphosphohydrolase-like protein</fullName>
    </recommendedName>
</protein>
<accession>A0A2N3PLI4</accession>
<evidence type="ECO:0000259" key="3">
    <source>
        <dbReference type="PROSITE" id="PS51831"/>
    </source>
</evidence>
<dbReference type="Pfam" id="PF13286">
    <property type="entry name" value="HD_assoc"/>
    <property type="match status" value="1"/>
</dbReference>
<comment type="similarity">
    <text evidence="2">Belongs to the dGTPase family. Type 2 subfamily.</text>
</comment>
<dbReference type="InterPro" id="IPR051094">
    <property type="entry name" value="Diverse_Catalytic_Enzymes"/>
</dbReference>
<dbReference type="InterPro" id="IPR006261">
    <property type="entry name" value="dGTPase"/>
</dbReference>
<evidence type="ECO:0000313" key="4">
    <source>
        <dbReference type="EMBL" id="PKT82636.1"/>
    </source>
</evidence>
<dbReference type="PROSITE" id="PS51831">
    <property type="entry name" value="HD"/>
    <property type="match status" value="1"/>
</dbReference>
<name>A0A2N3PLI4_9HELI</name>
<sequence length="364" mass="43038">MEFVAQRFYPTEPDFRNPFSRDRDRIIHSSYFRRLEYKTQVFLNHSGDYFRTRLTHSLEVSQIARTLAAHLGLNAELAEAIALAHDLGHTPFGHAGGDELDKIMRKYGYSNGFEHNFQSFRVVTKLEKRYKDFDGLNLTFATLEGILKHSYPYEKPFLNANLKETFKLEFHPSLEAILVDLSDEIAYLSHDIDDGIKYRLITFDSLRDSALVNRAREYVERKEKIEKKDSIFRHRFTSRLITLLVYDIVENNAKFHQETPQCFQYDAKMPLPIIRTREMDKEIKILKKILFKSLYRHEEIARKMFMGKRCVRKLYECFNDEIALLPKDLQERIVRGEKTHRVCADYIASMTDRYAVSLYKELGF</sequence>
<evidence type="ECO:0000256" key="1">
    <source>
        <dbReference type="ARBA" id="ARBA00022801"/>
    </source>
</evidence>
<evidence type="ECO:0000256" key="2">
    <source>
        <dbReference type="HAMAP-Rule" id="MF_01212"/>
    </source>
</evidence>
<dbReference type="InterPro" id="IPR006674">
    <property type="entry name" value="HD_domain"/>
</dbReference>
<organism evidence="4 5">
    <name type="scientific">Helicobacter winghamensis</name>
    <dbReference type="NCBI Taxonomy" id="157268"/>
    <lineage>
        <taxon>Bacteria</taxon>
        <taxon>Pseudomonadati</taxon>
        <taxon>Campylobacterota</taxon>
        <taxon>Epsilonproteobacteria</taxon>
        <taxon>Campylobacterales</taxon>
        <taxon>Helicobacteraceae</taxon>
        <taxon>Helicobacter</taxon>
    </lineage>
</organism>
<dbReference type="CDD" id="cd00077">
    <property type="entry name" value="HDc"/>
    <property type="match status" value="1"/>
</dbReference>
<dbReference type="EMBL" id="MBPK01000002">
    <property type="protein sequence ID" value="PKT82636.1"/>
    <property type="molecule type" value="Genomic_DNA"/>
</dbReference>
<dbReference type="SUPFAM" id="SSF109604">
    <property type="entry name" value="HD-domain/PDEase-like"/>
    <property type="match status" value="1"/>
</dbReference>
<dbReference type="AlphaFoldDB" id="A0A2N3PLI4"/>
<dbReference type="Gene3D" id="1.10.3210.10">
    <property type="entry name" value="Hypothetical protein af1432"/>
    <property type="match status" value="1"/>
</dbReference>
<feature type="domain" description="HD" evidence="3">
    <location>
        <begin position="53"/>
        <end position="188"/>
    </location>
</feature>